<keyword evidence="2" id="KW-1185">Reference proteome</keyword>
<proteinExistence type="predicted"/>
<gene>
    <name evidence="1" type="ORF">Bca52824_048894</name>
</gene>
<protein>
    <submittedName>
        <fullName evidence="1">Uncharacterized protein</fullName>
    </submittedName>
</protein>
<evidence type="ECO:0000313" key="2">
    <source>
        <dbReference type="Proteomes" id="UP000886595"/>
    </source>
</evidence>
<sequence>MKEEQKKTTVKLIVLNRRGEATPELEQLRSAEEKLLPSLSRREKRCDSSLKLSDEPRISEVEGVAGEKEIVSRLGKRVGENGTECWEKIALFLFN</sequence>
<dbReference type="EMBL" id="JAAMPC010000010">
    <property type="protein sequence ID" value="KAG2289290.1"/>
    <property type="molecule type" value="Genomic_DNA"/>
</dbReference>
<evidence type="ECO:0000313" key="1">
    <source>
        <dbReference type="EMBL" id="KAG2289290.1"/>
    </source>
</evidence>
<comment type="caution">
    <text evidence="1">The sequence shown here is derived from an EMBL/GenBank/DDBJ whole genome shotgun (WGS) entry which is preliminary data.</text>
</comment>
<organism evidence="1 2">
    <name type="scientific">Brassica carinata</name>
    <name type="common">Ethiopian mustard</name>
    <name type="synonym">Abyssinian cabbage</name>
    <dbReference type="NCBI Taxonomy" id="52824"/>
    <lineage>
        <taxon>Eukaryota</taxon>
        <taxon>Viridiplantae</taxon>
        <taxon>Streptophyta</taxon>
        <taxon>Embryophyta</taxon>
        <taxon>Tracheophyta</taxon>
        <taxon>Spermatophyta</taxon>
        <taxon>Magnoliopsida</taxon>
        <taxon>eudicotyledons</taxon>
        <taxon>Gunneridae</taxon>
        <taxon>Pentapetalae</taxon>
        <taxon>rosids</taxon>
        <taxon>malvids</taxon>
        <taxon>Brassicales</taxon>
        <taxon>Brassicaceae</taxon>
        <taxon>Brassiceae</taxon>
        <taxon>Brassica</taxon>
    </lineage>
</organism>
<dbReference type="OrthoDB" id="10279492at2759"/>
<dbReference type="AlphaFoldDB" id="A0A8X7URA1"/>
<accession>A0A8X7URA1</accession>
<reference evidence="1 2" key="1">
    <citation type="submission" date="2020-02" db="EMBL/GenBank/DDBJ databases">
        <authorList>
            <person name="Ma Q."/>
            <person name="Huang Y."/>
            <person name="Song X."/>
            <person name="Pei D."/>
        </authorList>
    </citation>
    <scope>NUCLEOTIDE SEQUENCE [LARGE SCALE GENOMIC DNA]</scope>
    <source>
        <strain evidence="1">Sxm20200214</strain>
        <tissue evidence="1">Leaf</tissue>
    </source>
</reference>
<name>A0A8X7URA1_BRACI</name>
<dbReference type="Proteomes" id="UP000886595">
    <property type="component" value="Unassembled WGS sequence"/>
</dbReference>